<name>S7V4Z3_DESML</name>
<dbReference type="eggNOG" id="COG0457">
    <property type="taxonomic scope" value="Bacteria"/>
</dbReference>
<evidence type="ECO:0000256" key="2">
    <source>
        <dbReference type="ARBA" id="ARBA00022803"/>
    </source>
</evidence>
<evidence type="ECO:0000313" key="5">
    <source>
        <dbReference type="EMBL" id="EPR39698.1"/>
    </source>
</evidence>
<evidence type="ECO:0000313" key="6">
    <source>
        <dbReference type="Proteomes" id="UP000014977"/>
    </source>
</evidence>
<reference evidence="5 6" key="1">
    <citation type="journal article" date="2013" name="Genome Announc.">
        <title>Draft genome sequences for three mercury-methylating, sulfate-reducing bacteria.</title>
        <authorList>
            <person name="Brown S.D."/>
            <person name="Hurt R.A.Jr."/>
            <person name="Gilmour C.C."/>
            <person name="Elias D.A."/>
        </authorList>
    </citation>
    <scope>NUCLEOTIDE SEQUENCE [LARGE SCALE GENOMIC DNA]</scope>
    <source>
        <strain evidence="5 6">DSM 2059</strain>
    </source>
</reference>
<keyword evidence="1" id="KW-0677">Repeat</keyword>
<keyword evidence="2 3" id="KW-0802">TPR repeat</keyword>
<dbReference type="SUPFAM" id="SSF55073">
    <property type="entry name" value="Nucleotide cyclase"/>
    <property type="match status" value="1"/>
</dbReference>
<dbReference type="InterPro" id="IPR011990">
    <property type="entry name" value="TPR-like_helical_dom_sf"/>
</dbReference>
<comment type="caution">
    <text evidence="5">The sequence shown here is derived from an EMBL/GenBank/DDBJ whole genome shotgun (WGS) entry which is preliminary data.</text>
</comment>
<dbReference type="Proteomes" id="UP000014977">
    <property type="component" value="Unassembled WGS sequence"/>
</dbReference>
<dbReference type="Gene3D" id="1.25.40.10">
    <property type="entry name" value="Tetratricopeptide repeat domain"/>
    <property type="match status" value="2"/>
</dbReference>
<dbReference type="OrthoDB" id="5430072at2"/>
<dbReference type="Pfam" id="PF14559">
    <property type="entry name" value="TPR_19"/>
    <property type="match status" value="1"/>
</dbReference>
<dbReference type="SMART" id="SM00028">
    <property type="entry name" value="TPR"/>
    <property type="match status" value="7"/>
</dbReference>
<feature type="domain" description="GGDEF" evidence="4">
    <location>
        <begin position="69"/>
        <end position="195"/>
    </location>
</feature>
<proteinExistence type="predicted"/>
<organism evidence="5 6">
    <name type="scientific">Desulfococcus multivorans DSM 2059</name>
    <dbReference type="NCBI Taxonomy" id="1121405"/>
    <lineage>
        <taxon>Bacteria</taxon>
        <taxon>Pseudomonadati</taxon>
        <taxon>Thermodesulfobacteriota</taxon>
        <taxon>Desulfobacteria</taxon>
        <taxon>Desulfobacterales</taxon>
        <taxon>Desulfococcaceae</taxon>
        <taxon>Desulfococcus</taxon>
    </lineage>
</organism>
<evidence type="ECO:0000256" key="3">
    <source>
        <dbReference type="PROSITE-ProRule" id="PRU00339"/>
    </source>
</evidence>
<dbReference type="InterPro" id="IPR043128">
    <property type="entry name" value="Rev_trsase/Diguanyl_cyclase"/>
</dbReference>
<dbReference type="Pfam" id="PF00990">
    <property type="entry name" value="GGDEF"/>
    <property type="match status" value="1"/>
</dbReference>
<dbReference type="EMBL" id="ATHJ01000088">
    <property type="protein sequence ID" value="EPR39698.1"/>
    <property type="molecule type" value="Genomic_DNA"/>
</dbReference>
<dbReference type="PANTHER" id="PTHR15704">
    <property type="entry name" value="SUPERKILLER 3 PROTEIN-RELATED"/>
    <property type="match status" value="1"/>
</dbReference>
<dbReference type="SMART" id="SM00267">
    <property type="entry name" value="GGDEF"/>
    <property type="match status" value="1"/>
</dbReference>
<dbReference type="GO" id="GO:0006401">
    <property type="term" value="P:RNA catabolic process"/>
    <property type="evidence" value="ECO:0007669"/>
    <property type="project" value="InterPro"/>
</dbReference>
<evidence type="ECO:0000259" key="4">
    <source>
        <dbReference type="PROSITE" id="PS50887"/>
    </source>
</evidence>
<accession>S7V4Z3</accession>
<dbReference type="PANTHER" id="PTHR15704:SF7">
    <property type="entry name" value="SUPERKILLER COMPLEX PROTEIN 3"/>
    <property type="match status" value="1"/>
</dbReference>
<dbReference type="RefSeq" id="WP_020877303.1">
    <property type="nucleotide sequence ID" value="NZ_ATHJ01000088.1"/>
</dbReference>
<dbReference type="GO" id="GO:0055087">
    <property type="term" value="C:Ski complex"/>
    <property type="evidence" value="ECO:0007669"/>
    <property type="project" value="InterPro"/>
</dbReference>
<dbReference type="SUPFAM" id="SSF48452">
    <property type="entry name" value="TPR-like"/>
    <property type="match status" value="1"/>
</dbReference>
<dbReference type="InterPro" id="IPR039226">
    <property type="entry name" value="Ski3/TTC37"/>
</dbReference>
<dbReference type="PROSITE" id="PS50887">
    <property type="entry name" value="GGDEF"/>
    <property type="match status" value="1"/>
</dbReference>
<evidence type="ECO:0000256" key="1">
    <source>
        <dbReference type="ARBA" id="ARBA00022737"/>
    </source>
</evidence>
<dbReference type="Gene3D" id="3.30.70.270">
    <property type="match status" value="1"/>
</dbReference>
<dbReference type="Pfam" id="PF13432">
    <property type="entry name" value="TPR_16"/>
    <property type="match status" value="1"/>
</dbReference>
<protein>
    <submittedName>
        <fullName evidence="5">GGDEF domain containing protein</fullName>
    </submittedName>
</protein>
<gene>
    <name evidence="5" type="ORF">dsmv_2546</name>
</gene>
<sequence>MTRNTRKIYTRTGHRQAFLLHETRDLQKASRPAERRTAVGIRELSARFPHMSVGKALIEAALHQLEPTPAFGVMLIRVDDFFDVQDAAGDEAAISLLLDAAVVVDEVTRAEDALWGMIEQDLIGIFLPEKTEDDCKNIAEEIRRIFSLVREATLTMGVTEYPMDEYGPIDTLKNARKALNHARHYGPGGIAVFDATSLNINADRLFQEGNIHGAAEELKAALRLNPGDADIRNSLGVCYAALGAFNRALREFRAAVGLCPESIMPVHNIGLVHEMMGEPQKALRHLIEADRLLGSDPNAGAVFELPFQIGRIYLQEGLPEKAEPYLVRASALNPASGAACRKLGECLAARGDTNGAVRAFSNAVKRNPNDAAALSELGILFHQQGENPDIALLFCRHSVDIAPRNGLFHQRLGELCLAQNRRDEALVALERAHELGCDSRALIDRIRELNAWTEQTSGKKETA</sequence>
<feature type="repeat" description="TPR" evidence="3">
    <location>
        <begin position="337"/>
        <end position="370"/>
    </location>
</feature>
<dbReference type="InterPro" id="IPR019734">
    <property type="entry name" value="TPR_rpt"/>
</dbReference>
<dbReference type="InterPro" id="IPR029787">
    <property type="entry name" value="Nucleotide_cyclase"/>
</dbReference>
<keyword evidence="6" id="KW-1185">Reference proteome</keyword>
<dbReference type="InterPro" id="IPR000160">
    <property type="entry name" value="GGDEF_dom"/>
</dbReference>
<dbReference type="PROSITE" id="PS50005">
    <property type="entry name" value="TPR"/>
    <property type="match status" value="2"/>
</dbReference>
<feature type="repeat" description="TPR" evidence="3">
    <location>
        <begin position="229"/>
        <end position="262"/>
    </location>
</feature>
<dbReference type="STRING" id="897.B2D07_19165"/>
<dbReference type="AlphaFoldDB" id="S7V4Z3"/>